<feature type="region of interest" description="Disordered" evidence="2">
    <location>
        <begin position="629"/>
        <end position="771"/>
    </location>
</feature>
<evidence type="ECO:0000313" key="4">
    <source>
        <dbReference type="Proteomes" id="UP001154114"/>
    </source>
</evidence>
<feature type="region of interest" description="Disordered" evidence="2">
    <location>
        <begin position="36"/>
        <end position="101"/>
    </location>
</feature>
<feature type="compositionally biased region" description="Low complexity" evidence="2">
    <location>
        <begin position="196"/>
        <end position="213"/>
    </location>
</feature>
<evidence type="ECO:0000256" key="2">
    <source>
        <dbReference type="SAM" id="MobiDB-lite"/>
    </source>
</evidence>
<dbReference type="EMBL" id="LR824004">
    <property type="protein sequence ID" value="CAH0578040.1"/>
    <property type="molecule type" value="Genomic_DNA"/>
</dbReference>
<feature type="region of interest" description="Disordered" evidence="2">
    <location>
        <begin position="248"/>
        <end position="335"/>
    </location>
</feature>
<evidence type="ECO:0000256" key="1">
    <source>
        <dbReference type="SAM" id="Coils"/>
    </source>
</evidence>
<feature type="compositionally biased region" description="Gly residues" evidence="2">
    <location>
        <begin position="720"/>
        <end position="733"/>
    </location>
</feature>
<feature type="compositionally biased region" description="Basic and acidic residues" evidence="2">
    <location>
        <begin position="41"/>
        <end position="78"/>
    </location>
</feature>
<feature type="compositionally biased region" description="Basic residues" evidence="2">
    <location>
        <begin position="1"/>
        <end position="10"/>
    </location>
</feature>
<feature type="compositionally biased region" description="Basic and acidic residues" evidence="2">
    <location>
        <begin position="304"/>
        <end position="325"/>
    </location>
</feature>
<feature type="region of interest" description="Disordered" evidence="2">
    <location>
        <begin position="182"/>
        <end position="221"/>
    </location>
</feature>
<feature type="coiled-coil region" evidence="1">
    <location>
        <begin position="367"/>
        <end position="394"/>
    </location>
</feature>
<evidence type="ECO:0000313" key="3">
    <source>
        <dbReference type="EMBL" id="CAH0578040.1"/>
    </source>
</evidence>
<name>A0A9P0BNR7_CHRIL</name>
<dbReference type="PANTHER" id="PTHR11232:SF17">
    <property type="entry name" value="CAPON-LIKE PROTEIN"/>
    <property type="match status" value="1"/>
</dbReference>
<dbReference type="AlphaFoldDB" id="A0A9P0BNR7"/>
<feature type="compositionally biased region" description="Polar residues" evidence="2">
    <location>
        <begin position="629"/>
        <end position="642"/>
    </location>
</feature>
<dbReference type="PANTHER" id="PTHR11232">
    <property type="entry name" value="PHOSPHOTYROSINE INTERACTION DOMAIN-CONTAINING FAMILY MEMBER"/>
    <property type="match status" value="1"/>
</dbReference>
<feature type="compositionally biased region" description="Polar residues" evidence="2">
    <location>
        <begin position="248"/>
        <end position="273"/>
    </location>
</feature>
<proteinExistence type="predicted"/>
<protein>
    <recommendedName>
        <fullName evidence="5">Capon-like protein</fullName>
    </recommendedName>
</protein>
<dbReference type="InterPro" id="IPR051133">
    <property type="entry name" value="Adapter_Engulfment-Domain"/>
</dbReference>
<feature type="region of interest" description="Disordered" evidence="2">
    <location>
        <begin position="1"/>
        <end position="23"/>
    </location>
</feature>
<keyword evidence="4" id="KW-1185">Reference proteome</keyword>
<feature type="compositionally biased region" description="Polar residues" evidence="2">
    <location>
        <begin position="761"/>
        <end position="771"/>
    </location>
</feature>
<dbReference type="Proteomes" id="UP001154114">
    <property type="component" value="Chromosome 1"/>
</dbReference>
<dbReference type="GO" id="GO:0050998">
    <property type="term" value="F:nitric-oxide synthase binding"/>
    <property type="evidence" value="ECO:0007669"/>
    <property type="project" value="TreeGrafter"/>
</dbReference>
<reference evidence="3" key="1">
    <citation type="submission" date="2021-12" db="EMBL/GenBank/DDBJ databases">
        <authorList>
            <person name="King R."/>
        </authorList>
    </citation>
    <scope>NUCLEOTIDE SEQUENCE</scope>
</reference>
<accession>A0A9P0BNR7</accession>
<dbReference type="OrthoDB" id="10030336at2759"/>
<dbReference type="InterPro" id="IPR011993">
    <property type="entry name" value="PH-like_dom_sf"/>
</dbReference>
<gene>
    <name evidence="3" type="ORF">CINC_LOCUS408</name>
</gene>
<dbReference type="Gene3D" id="2.30.29.30">
    <property type="entry name" value="Pleckstrin-homology domain (PH domain)/Phosphotyrosine-binding domain (PTB)"/>
    <property type="match status" value="1"/>
</dbReference>
<keyword evidence="1" id="KW-0175">Coiled coil</keyword>
<feature type="compositionally biased region" description="Low complexity" evidence="2">
    <location>
        <begin position="643"/>
        <end position="654"/>
    </location>
</feature>
<organism evidence="3 4">
    <name type="scientific">Chrysodeixis includens</name>
    <name type="common">Soybean looper</name>
    <name type="synonym">Pseudoplusia includens</name>
    <dbReference type="NCBI Taxonomy" id="689277"/>
    <lineage>
        <taxon>Eukaryota</taxon>
        <taxon>Metazoa</taxon>
        <taxon>Ecdysozoa</taxon>
        <taxon>Arthropoda</taxon>
        <taxon>Hexapoda</taxon>
        <taxon>Insecta</taxon>
        <taxon>Pterygota</taxon>
        <taxon>Neoptera</taxon>
        <taxon>Endopterygota</taxon>
        <taxon>Lepidoptera</taxon>
        <taxon>Glossata</taxon>
        <taxon>Ditrysia</taxon>
        <taxon>Noctuoidea</taxon>
        <taxon>Noctuidae</taxon>
        <taxon>Plusiinae</taxon>
        <taxon>Chrysodeixis</taxon>
    </lineage>
</organism>
<evidence type="ECO:0008006" key="5">
    <source>
        <dbReference type="Google" id="ProtNLM"/>
    </source>
</evidence>
<sequence length="771" mass="84049">MSTHRDHSKQRKSEHPLKSLPTEVLLKARSTLFSLGGALKSKNEQQRPKLPKQDTKDKKSHEQRLKSSRSEPEFSEVRKNKHRSRVDDGYSRDYNMGGMRPRPLSVGANKRYDQELEDFHVGSFPKETPLHRQFESSEEVCVQSRLVIPVSERLNPDVQIQDVSERPRKKLSFREPEIVSGSSATLGRSHKIMGVNSLSRRPNRLSLRSEPPSNHLEGVDSDLESQAMRIVRTVGQAFEVCHKMQTNCPEQPAPSTSSAPDQPVPSCSDTQASKEAASDCGASGVSEAAPSTTKVVVEQVPASAREERPKHLDLLPPPPRKEGKRSSQRPQVTPTIQLPDLPECVTKIDLAAGGEEASGDATPLTSQHQLQLLRERLEQQAQQTRAAVAQLLLLRDQLAAEQAARCEAQARTHQLLVHNKELLEHIAALVSHLQDRERGSSRPISAQQLTLLPQLKTESAINDAFKPDNKPMCNGNRSPTNTEVLINLIQNTKLNNKTNKNVENNNLPFSPFCSSPVQEAPKETSSAPCFGGMSNDQIQNYLITKFQNMGGFPNGNGNANANGNEQKPSNINYNQQFFQNCNAFPTIPPLTNHYSNSDLASLLNHKVYKDMCSSTDDFGELAQAMSVGQSENSLYSNSQPTTSKDSSPDGSSSDEGAPFIMPLSHNGTLTATGEDGRVRLIVPVSPSESTSDVGEAKAEEAQGASGHTLRVPGQEPARAGGSGSAGTSAGAGAGALLAPAAPITRTTSEKVPNRSEMMTALRSQWTRHTTK</sequence>